<dbReference type="RefSeq" id="WP_047262871.1">
    <property type="nucleotide sequence ID" value="NZ_CP011542.1"/>
</dbReference>
<evidence type="ECO:0000313" key="3">
    <source>
        <dbReference type="EMBL" id="AKK06939.1"/>
    </source>
</evidence>
<dbReference type="SMART" id="SM01061">
    <property type="entry name" value="CAT_RBD"/>
    <property type="match status" value="1"/>
</dbReference>
<organism evidence="3 4">
    <name type="scientific">Corynebacterium mustelae</name>
    <dbReference type="NCBI Taxonomy" id="571915"/>
    <lineage>
        <taxon>Bacteria</taxon>
        <taxon>Bacillati</taxon>
        <taxon>Actinomycetota</taxon>
        <taxon>Actinomycetes</taxon>
        <taxon>Mycobacteriales</taxon>
        <taxon>Corynebacteriaceae</taxon>
        <taxon>Corynebacterium</taxon>
    </lineage>
</organism>
<dbReference type="InterPro" id="IPR011608">
    <property type="entry name" value="PRD"/>
</dbReference>
<dbReference type="PANTHER" id="PTHR30185:SF15">
    <property type="entry name" value="CRYPTIC BETA-GLUCOSIDE BGL OPERON ANTITERMINATOR"/>
    <property type="match status" value="1"/>
</dbReference>
<dbReference type="PANTHER" id="PTHR30185">
    <property type="entry name" value="CRYPTIC BETA-GLUCOSIDE BGL OPERON ANTITERMINATOR"/>
    <property type="match status" value="1"/>
</dbReference>
<feature type="domain" description="PRD" evidence="2">
    <location>
        <begin position="82"/>
        <end position="187"/>
    </location>
</feature>
<keyword evidence="4" id="KW-1185">Reference proteome</keyword>
<dbReference type="InterPro" id="IPR036650">
    <property type="entry name" value="CAT_RNA-bd_dom_sf"/>
</dbReference>
<gene>
    <name evidence="3" type="ORF">CMUST_13225</name>
</gene>
<sequence length="311" mass="33057">MKVVVEVSGSQVPQPRIVRVLSNNAVVVTGSAGLDDTAQQVLVGRGIGFGAKIGQAVVEASDHQKYVQLGKEQAQILESLRRLDPELVEKCSEAVELAADILGTLHPSVYIMLVEHLSFAIARLRRGEHITNAIAGEIRAVFPEEFHAAEVVIQYINNSISDVQFPKPEAGFVALHLNAARTGVSVKAPLAQANKLAELVGFARSRLGISGTGAAVGASKSENVVHNDGLESTIARLTSRLTAGTFRPMAAGDAIARQLHNEFQISGQIICRILGCDVVPPEATGEAAYLAVFLHGCVHDGMGHTPNERKD</sequence>
<dbReference type="SUPFAM" id="SSF50151">
    <property type="entry name" value="SacY-like RNA-binding domain"/>
    <property type="match status" value="1"/>
</dbReference>
<dbReference type="Pfam" id="PF03123">
    <property type="entry name" value="CAT_RBD"/>
    <property type="match status" value="1"/>
</dbReference>
<dbReference type="KEGG" id="cmv:CMUST_13225"/>
<keyword evidence="1" id="KW-0677">Repeat</keyword>
<dbReference type="Gene3D" id="1.10.1790.10">
    <property type="entry name" value="PRD domain"/>
    <property type="match status" value="1"/>
</dbReference>
<dbReference type="InterPro" id="IPR004341">
    <property type="entry name" value="CAT_RNA-bd_dom"/>
</dbReference>
<dbReference type="GO" id="GO:0003723">
    <property type="term" value="F:RNA binding"/>
    <property type="evidence" value="ECO:0007669"/>
    <property type="project" value="InterPro"/>
</dbReference>
<dbReference type="AlphaFoldDB" id="A0A0G3H0J5"/>
<protein>
    <submittedName>
        <fullName evidence="3">Transcriptional antiterminator, BglG family</fullName>
    </submittedName>
</protein>
<dbReference type="STRING" id="571915.CMUST_13225"/>
<reference evidence="3 4" key="1">
    <citation type="journal article" date="2015" name="Genome Announc.">
        <title>Complete Genome Sequence of the Type Strain Corynebacterium mustelae DSM 45274, Isolated from Various Tissues of a Male Ferret with Lethal Sepsis.</title>
        <authorList>
            <person name="Ruckert C."/>
            <person name="Eimer J."/>
            <person name="Winkler A."/>
            <person name="Tauch A."/>
        </authorList>
    </citation>
    <scope>NUCLEOTIDE SEQUENCE [LARGE SCALE GENOMIC DNA]</scope>
    <source>
        <strain evidence="3 4">DSM 45274</strain>
    </source>
</reference>
<dbReference type="PROSITE" id="PS51372">
    <property type="entry name" value="PRD_2"/>
    <property type="match status" value="1"/>
</dbReference>
<dbReference type="SUPFAM" id="SSF63520">
    <property type="entry name" value="PTS-regulatory domain, PRD"/>
    <property type="match status" value="1"/>
</dbReference>
<dbReference type="PATRIC" id="fig|571915.4.peg.2833"/>
<dbReference type="OrthoDB" id="9813552at2"/>
<evidence type="ECO:0000259" key="2">
    <source>
        <dbReference type="PROSITE" id="PS51372"/>
    </source>
</evidence>
<dbReference type="GO" id="GO:0006355">
    <property type="term" value="P:regulation of DNA-templated transcription"/>
    <property type="evidence" value="ECO:0007669"/>
    <property type="project" value="InterPro"/>
</dbReference>
<proteinExistence type="predicted"/>
<dbReference type="InterPro" id="IPR050661">
    <property type="entry name" value="BglG_antiterminators"/>
</dbReference>
<dbReference type="EMBL" id="CP011542">
    <property type="protein sequence ID" value="AKK06939.1"/>
    <property type="molecule type" value="Genomic_DNA"/>
</dbReference>
<dbReference type="Pfam" id="PF00874">
    <property type="entry name" value="PRD"/>
    <property type="match status" value="1"/>
</dbReference>
<name>A0A0G3H0J5_9CORY</name>
<dbReference type="Proteomes" id="UP000035199">
    <property type="component" value="Chromosome"/>
</dbReference>
<evidence type="ECO:0000313" key="4">
    <source>
        <dbReference type="Proteomes" id="UP000035199"/>
    </source>
</evidence>
<evidence type="ECO:0000256" key="1">
    <source>
        <dbReference type="ARBA" id="ARBA00022737"/>
    </source>
</evidence>
<accession>A0A0G3H0J5</accession>
<dbReference type="InterPro" id="IPR036634">
    <property type="entry name" value="PRD_sf"/>
</dbReference>
<dbReference type="Gene3D" id="2.30.24.10">
    <property type="entry name" value="CAT RNA-binding domain"/>
    <property type="match status" value="1"/>
</dbReference>
<reference evidence="4" key="2">
    <citation type="submission" date="2015-05" db="EMBL/GenBank/DDBJ databases">
        <title>Complete genome sequence of Corynebacterium mustelae DSM 45274, isolated from various tissues of a male ferret with lethal sepsis.</title>
        <authorList>
            <person name="Ruckert C."/>
            <person name="Albersmeier A."/>
            <person name="Winkler A."/>
            <person name="Tauch A."/>
        </authorList>
    </citation>
    <scope>NUCLEOTIDE SEQUENCE [LARGE SCALE GENOMIC DNA]</scope>
    <source>
        <strain evidence="4">DSM 45274</strain>
    </source>
</reference>